<feature type="transmembrane region" description="Helical" evidence="1">
    <location>
        <begin position="200"/>
        <end position="222"/>
    </location>
</feature>
<proteinExistence type="predicted"/>
<feature type="transmembrane region" description="Helical" evidence="1">
    <location>
        <begin position="96"/>
        <end position="118"/>
    </location>
</feature>
<feature type="transmembrane region" description="Helical" evidence="1">
    <location>
        <begin position="130"/>
        <end position="154"/>
    </location>
</feature>
<accession>A0A1H5YU66</accession>
<keyword evidence="1" id="KW-1133">Transmembrane helix</keyword>
<keyword evidence="1" id="KW-0472">Membrane</keyword>
<dbReference type="OrthoDB" id="8523687at2"/>
<feature type="transmembrane region" description="Helical" evidence="1">
    <location>
        <begin position="419"/>
        <end position="438"/>
    </location>
</feature>
<feature type="transmembrane region" description="Helical" evidence="1">
    <location>
        <begin position="12"/>
        <end position="31"/>
    </location>
</feature>
<keyword evidence="1" id="KW-0812">Transmembrane</keyword>
<feature type="transmembrane region" description="Helical" evidence="1">
    <location>
        <begin position="377"/>
        <end position="398"/>
    </location>
</feature>
<evidence type="ECO:0000256" key="1">
    <source>
        <dbReference type="SAM" id="Phobius"/>
    </source>
</evidence>
<evidence type="ECO:0008006" key="4">
    <source>
        <dbReference type="Google" id="ProtNLM"/>
    </source>
</evidence>
<feature type="transmembrane region" description="Helical" evidence="1">
    <location>
        <begin position="234"/>
        <end position="254"/>
    </location>
</feature>
<feature type="transmembrane region" description="Helical" evidence="1">
    <location>
        <begin position="261"/>
        <end position="281"/>
    </location>
</feature>
<sequence length="440" mass="46481">MNTANTQTLASPASLLPGIVLLTILPLSIVAAFNEQIPGYLAGIPAWVALFLLIARQQRGQMIQRIVLLSIGLTGLALSLVIGSEGGAYLLKALEANQMIISMLVAVSFLRLVTLSGLEADDQLPPGNKALQGTLFGGHLIASVINMSSVMILGDRLSANRPLNSLQGLILLRSFSICAVWSPFFAAMGVILISAPGASLTTLVIYGIPVALAGLLMTSWQISRHPQAATTQGYPLHFGALWIPMLLAVLVMIAHNLWPEVSVITLVTLLSLLFTLLWLPVKTGSRSPAILAKHVRLGLPRLGGEVTLFVAAAVLAAGIGALLLSLDIRLAPEHFGPLAACITLAVLIALAMIGMHPVTSAVLAGSILMPSVDDPNLLGITLLLSWSLGVGLSPFSGVQISLQSRYGISALTMLRMNRFYAPTMIVIGFCTINLYSYLHG</sequence>
<dbReference type="RefSeq" id="WP_104002766.1">
    <property type="nucleotide sequence ID" value="NZ_FNVQ01000001.1"/>
</dbReference>
<protein>
    <recommendedName>
        <fullName evidence="4">Di-and tricarboxylate transporter</fullName>
    </recommendedName>
</protein>
<gene>
    <name evidence="2" type="ORF">SAMN05444390_1011901</name>
</gene>
<feature type="transmembrane region" description="Helical" evidence="1">
    <location>
        <begin position="37"/>
        <end position="54"/>
    </location>
</feature>
<organism evidence="2 3">
    <name type="scientific">Marinobacterium lutimaris</name>
    <dbReference type="NCBI Taxonomy" id="568106"/>
    <lineage>
        <taxon>Bacteria</taxon>
        <taxon>Pseudomonadati</taxon>
        <taxon>Pseudomonadota</taxon>
        <taxon>Gammaproteobacteria</taxon>
        <taxon>Oceanospirillales</taxon>
        <taxon>Oceanospirillaceae</taxon>
        <taxon>Marinobacterium</taxon>
    </lineage>
</organism>
<dbReference type="AlphaFoldDB" id="A0A1H5YU66"/>
<feature type="transmembrane region" description="Helical" evidence="1">
    <location>
        <begin position="174"/>
        <end position="193"/>
    </location>
</feature>
<dbReference type="Proteomes" id="UP000236745">
    <property type="component" value="Unassembled WGS sequence"/>
</dbReference>
<feature type="transmembrane region" description="Helical" evidence="1">
    <location>
        <begin position="306"/>
        <end position="326"/>
    </location>
</feature>
<evidence type="ECO:0000313" key="2">
    <source>
        <dbReference type="EMBL" id="SEG27753.1"/>
    </source>
</evidence>
<feature type="transmembrane region" description="Helical" evidence="1">
    <location>
        <begin position="338"/>
        <end position="357"/>
    </location>
</feature>
<keyword evidence="3" id="KW-1185">Reference proteome</keyword>
<dbReference type="EMBL" id="FNVQ01000001">
    <property type="protein sequence ID" value="SEG27753.1"/>
    <property type="molecule type" value="Genomic_DNA"/>
</dbReference>
<reference evidence="2 3" key="1">
    <citation type="submission" date="2016-10" db="EMBL/GenBank/DDBJ databases">
        <authorList>
            <person name="de Groot N.N."/>
        </authorList>
    </citation>
    <scope>NUCLEOTIDE SEQUENCE [LARGE SCALE GENOMIC DNA]</scope>
    <source>
        <strain evidence="2 3">DSM 22012</strain>
    </source>
</reference>
<evidence type="ECO:0000313" key="3">
    <source>
        <dbReference type="Proteomes" id="UP000236745"/>
    </source>
</evidence>
<name>A0A1H5YU66_9GAMM</name>
<feature type="transmembrane region" description="Helical" evidence="1">
    <location>
        <begin position="66"/>
        <end position="84"/>
    </location>
</feature>